<evidence type="ECO:0000259" key="1">
    <source>
        <dbReference type="Pfam" id="PF00561"/>
    </source>
</evidence>
<feature type="domain" description="AB hydrolase-1" evidence="1">
    <location>
        <begin position="41"/>
        <end position="281"/>
    </location>
</feature>
<keyword evidence="2" id="KW-0645">Protease</keyword>
<dbReference type="InterPro" id="IPR050266">
    <property type="entry name" value="AB_hydrolase_sf"/>
</dbReference>
<dbReference type="PANTHER" id="PTHR43798:SF33">
    <property type="entry name" value="HYDROLASE, PUTATIVE (AFU_ORTHOLOGUE AFUA_2G14860)-RELATED"/>
    <property type="match status" value="1"/>
</dbReference>
<dbReference type="InterPro" id="IPR029058">
    <property type="entry name" value="AB_hydrolase_fold"/>
</dbReference>
<proteinExistence type="predicted"/>
<organism evidence="2 3">
    <name type="scientific">Sphingomonas kyeonggiensis</name>
    <dbReference type="NCBI Taxonomy" id="1268553"/>
    <lineage>
        <taxon>Bacteria</taxon>
        <taxon>Pseudomonadati</taxon>
        <taxon>Pseudomonadota</taxon>
        <taxon>Alphaproteobacteria</taxon>
        <taxon>Sphingomonadales</taxon>
        <taxon>Sphingomonadaceae</taxon>
        <taxon>Sphingomonas</taxon>
    </lineage>
</organism>
<dbReference type="Proteomes" id="UP000557392">
    <property type="component" value="Unassembled WGS sequence"/>
</dbReference>
<name>A0A7W6JUA3_9SPHN</name>
<dbReference type="GO" id="GO:0016020">
    <property type="term" value="C:membrane"/>
    <property type="evidence" value="ECO:0007669"/>
    <property type="project" value="TreeGrafter"/>
</dbReference>
<dbReference type="RefSeq" id="WP_246426034.1">
    <property type="nucleotide sequence ID" value="NZ_JACIEH010000002.1"/>
</dbReference>
<gene>
    <name evidence="2" type="ORF">GGR46_002206</name>
</gene>
<keyword evidence="2" id="KW-0031">Aminopeptidase</keyword>
<dbReference type="PANTHER" id="PTHR43798">
    <property type="entry name" value="MONOACYLGLYCEROL LIPASE"/>
    <property type="match status" value="1"/>
</dbReference>
<dbReference type="AlphaFoldDB" id="A0A7W6JUA3"/>
<dbReference type="PRINTS" id="PR00412">
    <property type="entry name" value="EPOXHYDRLASE"/>
</dbReference>
<dbReference type="EC" id="3.4.11.5" evidence="2"/>
<reference evidence="2 3" key="1">
    <citation type="submission" date="2020-08" db="EMBL/GenBank/DDBJ databases">
        <title>Genomic Encyclopedia of Type Strains, Phase IV (KMG-IV): sequencing the most valuable type-strain genomes for metagenomic binning, comparative biology and taxonomic classification.</title>
        <authorList>
            <person name="Goeker M."/>
        </authorList>
    </citation>
    <scope>NUCLEOTIDE SEQUENCE [LARGE SCALE GENOMIC DNA]</scope>
    <source>
        <strain evidence="2 3">DSM 101806</strain>
    </source>
</reference>
<comment type="caution">
    <text evidence="2">The sequence shown here is derived from an EMBL/GenBank/DDBJ whole genome shotgun (WGS) entry which is preliminary data.</text>
</comment>
<dbReference type="EMBL" id="JACIEH010000002">
    <property type="protein sequence ID" value="MBB4098642.1"/>
    <property type="molecule type" value="Genomic_DNA"/>
</dbReference>
<sequence length="303" mass="32165">MTDYARTGSQADDLLSPGTHAIDLLGVRQAYIVAGQGPLCVVHSGGPGIGWSYLRMPALERHFTMLYLEPIGTGDSGHLASHPEGYSVARYSAQLGALFDALDLRDALLLGHSHGGFVAQHYALRQPERLKGIIVYASAAVTGGAFIASAGQNVVAFAARHAGDALAEDVLAAWQNLATMQSDADYLHVLQRLLPVYFADFRRPDLHFEAIRNALTATLLIGDGAPFDVTPDLPGLGVPALVLAGEQDFICGPAHNEIIASLVPDARLLRFQDAGHFIHLEQADAFNAAVLGFGLGIGARRDA</sequence>
<dbReference type="GO" id="GO:0004177">
    <property type="term" value="F:aminopeptidase activity"/>
    <property type="evidence" value="ECO:0007669"/>
    <property type="project" value="UniProtKB-KW"/>
</dbReference>
<evidence type="ECO:0000313" key="3">
    <source>
        <dbReference type="Proteomes" id="UP000557392"/>
    </source>
</evidence>
<dbReference type="Gene3D" id="3.40.50.1820">
    <property type="entry name" value="alpha/beta hydrolase"/>
    <property type="match status" value="1"/>
</dbReference>
<dbReference type="Pfam" id="PF00561">
    <property type="entry name" value="Abhydrolase_1"/>
    <property type="match status" value="1"/>
</dbReference>
<evidence type="ECO:0000313" key="2">
    <source>
        <dbReference type="EMBL" id="MBB4098642.1"/>
    </source>
</evidence>
<keyword evidence="3" id="KW-1185">Reference proteome</keyword>
<protein>
    <submittedName>
        <fullName evidence="2">Proline iminopeptidase</fullName>
        <ecNumber evidence="2">3.4.11.5</ecNumber>
    </submittedName>
</protein>
<dbReference type="InterPro" id="IPR000073">
    <property type="entry name" value="AB_hydrolase_1"/>
</dbReference>
<keyword evidence="2" id="KW-0378">Hydrolase</keyword>
<dbReference type="SUPFAM" id="SSF53474">
    <property type="entry name" value="alpha/beta-Hydrolases"/>
    <property type="match status" value="1"/>
</dbReference>
<accession>A0A7W6JUA3</accession>
<dbReference type="InterPro" id="IPR000639">
    <property type="entry name" value="Epox_hydrolase-like"/>
</dbReference>